<organism evidence="2 3">
    <name type="scientific">Phaseolus angularis</name>
    <name type="common">Azuki bean</name>
    <name type="synonym">Vigna angularis</name>
    <dbReference type="NCBI Taxonomy" id="3914"/>
    <lineage>
        <taxon>Eukaryota</taxon>
        <taxon>Viridiplantae</taxon>
        <taxon>Streptophyta</taxon>
        <taxon>Embryophyta</taxon>
        <taxon>Tracheophyta</taxon>
        <taxon>Spermatophyta</taxon>
        <taxon>Magnoliopsida</taxon>
        <taxon>eudicotyledons</taxon>
        <taxon>Gunneridae</taxon>
        <taxon>Pentapetalae</taxon>
        <taxon>rosids</taxon>
        <taxon>fabids</taxon>
        <taxon>Fabales</taxon>
        <taxon>Fabaceae</taxon>
        <taxon>Papilionoideae</taxon>
        <taxon>50 kb inversion clade</taxon>
        <taxon>NPAAA clade</taxon>
        <taxon>indigoferoid/millettioid clade</taxon>
        <taxon>Phaseoleae</taxon>
        <taxon>Vigna</taxon>
    </lineage>
</organism>
<evidence type="ECO:0000313" key="2">
    <source>
        <dbReference type="EMBL" id="KOM48183.1"/>
    </source>
</evidence>
<feature type="compositionally biased region" description="Acidic residues" evidence="1">
    <location>
        <begin position="64"/>
        <end position="92"/>
    </location>
</feature>
<evidence type="ECO:0000313" key="3">
    <source>
        <dbReference type="Proteomes" id="UP000053144"/>
    </source>
</evidence>
<proteinExistence type="predicted"/>
<name>A0A0L9UZH4_PHAAN</name>
<dbReference type="EMBL" id="CM003377">
    <property type="protein sequence ID" value="KOM48183.1"/>
    <property type="molecule type" value="Genomic_DNA"/>
</dbReference>
<evidence type="ECO:0000256" key="1">
    <source>
        <dbReference type="SAM" id="MobiDB-lite"/>
    </source>
</evidence>
<dbReference type="Proteomes" id="UP000053144">
    <property type="component" value="Chromosome 7"/>
</dbReference>
<reference evidence="3" key="1">
    <citation type="journal article" date="2015" name="Proc. Natl. Acad. Sci. U.S.A.">
        <title>Genome sequencing of adzuki bean (Vigna angularis) provides insight into high starch and low fat accumulation and domestication.</title>
        <authorList>
            <person name="Yang K."/>
            <person name="Tian Z."/>
            <person name="Chen C."/>
            <person name="Luo L."/>
            <person name="Zhao B."/>
            <person name="Wang Z."/>
            <person name="Yu L."/>
            <person name="Li Y."/>
            <person name="Sun Y."/>
            <person name="Li W."/>
            <person name="Chen Y."/>
            <person name="Li Y."/>
            <person name="Zhang Y."/>
            <person name="Ai D."/>
            <person name="Zhao J."/>
            <person name="Shang C."/>
            <person name="Ma Y."/>
            <person name="Wu B."/>
            <person name="Wang M."/>
            <person name="Gao L."/>
            <person name="Sun D."/>
            <person name="Zhang P."/>
            <person name="Guo F."/>
            <person name="Wang W."/>
            <person name="Li Y."/>
            <person name="Wang J."/>
            <person name="Varshney R.K."/>
            <person name="Wang J."/>
            <person name="Ling H.Q."/>
            <person name="Wan P."/>
        </authorList>
    </citation>
    <scope>NUCLEOTIDE SEQUENCE</scope>
    <source>
        <strain evidence="3">cv. Jingnong 6</strain>
    </source>
</reference>
<gene>
    <name evidence="2" type="ORF">LR48_Vigan07g188700</name>
</gene>
<dbReference type="Gramene" id="KOM48183">
    <property type="protein sequence ID" value="KOM48183"/>
    <property type="gene ID" value="LR48_Vigan07g188700"/>
</dbReference>
<feature type="compositionally biased region" description="Low complexity" evidence="1">
    <location>
        <begin position="52"/>
        <end position="62"/>
    </location>
</feature>
<protein>
    <submittedName>
        <fullName evidence="2">Uncharacterized protein</fullName>
    </submittedName>
</protein>
<dbReference type="AlphaFoldDB" id="A0A0L9UZH4"/>
<sequence length="103" mass="12056">MYMSLMESKMEALYRGEQVLLMTLTSFFPEKRFMTQEDFMVHVAWPTDPTQASGGARSFRAAAMEEDVEDEEEEEDEDEEEEEEEEDDDDFVTSDVDLLESIY</sequence>
<accession>A0A0L9UZH4</accession>
<feature type="region of interest" description="Disordered" evidence="1">
    <location>
        <begin position="46"/>
        <end position="103"/>
    </location>
</feature>